<feature type="transmembrane region" description="Helical" evidence="1">
    <location>
        <begin position="293"/>
        <end position="316"/>
    </location>
</feature>
<protein>
    <submittedName>
        <fullName evidence="2">DUF3824 multi-domain protein</fullName>
    </submittedName>
</protein>
<gene>
    <name evidence="2" type="ORF">PtrM4_083820</name>
</gene>
<keyword evidence="1" id="KW-0472">Membrane</keyword>
<dbReference type="GO" id="GO:0043137">
    <property type="term" value="P:DNA replication, removal of RNA primer"/>
    <property type="evidence" value="ECO:0007669"/>
    <property type="project" value="TreeGrafter"/>
</dbReference>
<feature type="transmembrane region" description="Helical" evidence="1">
    <location>
        <begin position="258"/>
        <end position="281"/>
    </location>
</feature>
<evidence type="ECO:0000313" key="3">
    <source>
        <dbReference type="Proteomes" id="UP000245464"/>
    </source>
</evidence>
<feature type="transmembrane region" description="Helical" evidence="1">
    <location>
        <begin position="12"/>
        <end position="39"/>
    </location>
</feature>
<keyword evidence="1" id="KW-1133">Transmembrane helix</keyword>
<dbReference type="InterPro" id="IPR036397">
    <property type="entry name" value="RNaseH_sf"/>
</dbReference>
<name>A0A834S0Z5_9PLEO</name>
<organism evidence="2 3">
    <name type="scientific">Pyrenophora tritici-repentis</name>
    <dbReference type="NCBI Taxonomy" id="45151"/>
    <lineage>
        <taxon>Eukaryota</taxon>
        <taxon>Fungi</taxon>
        <taxon>Dikarya</taxon>
        <taxon>Ascomycota</taxon>
        <taxon>Pezizomycotina</taxon>
        <taxon>Dothideomycetes</taxon>
        <taxon>Pleosporomycetidae</taxon>
        <taxon>Pleosporales</taxon>
        <taxon>Pleosporineae</taxon>
        <taxon>Pleosporaceae</taxon>
        <taxon>Pyrenophora</taxon>
    </lineage>
</organism>
<evidence type="ECO:0000256" key="1">
    <source>
        <dbReference type="SAM" id="Phobius"/>
    </source>
</evidence>
<sequence length="550" mass="61354">MAITNTTSTVQAIFSLHVVTASSALLLLLAAIFVLLRQLSGRPGQPRTFRKFTRSTDIKHSSLATHLFLLLGLSTLFLAYATQSSIVALQSRLSSPFTITSAYAYPQYTAPYGFNPSIHYAKILSILSFTYQCATILLNTAIVGAIWITANYLQNNGTGIKEPGKVSWMLNGGWMAAILGLGFASWGLGLVKRGSGGAAVVYGTLVQGDYMVRTLYVVYMSVVIAASTSVTIEAVLCWIGVKKNGFAGTRFKSALTRFVMLVTPLVWVRNGFSIAQLIIVYRDVNAWSRTTNQALAFLFIIFGELCDLGILALVLLGAWSFGRKEEQVPVPAKEERYSESTANTIRRKQANIHLLWAPGHTDIVGNERADYLAKEATKEDPRSTTKSIAYLGTTIKRIQQTEQRQEYEKYKARATALNKATYSAKYPLKISKTIQMPQNTKRVTSSAFYSLKLGHGYFNSYLKRFKKRDSNRCTCQNIQTPEHLLLYCHLYKDHRKTLLQTIKHRPVTLPLLLHTIIGIEATLAFITSTRIGTRKWYLGQPPEDLQRDTV</sequence>
<dbReference type="RefSeq" id="XP_001940341.2">
    <property type="nucleotide sequence ID" value="XM_001940306.2"/>
</dbReference>
<keyword evidence="1" id="KW-0812">Transmembrane</keyword>
<proteinExistence type="predicted"/>
<dbReference type="InterPro" id="IPR050092">
    <property type="entry name" value="RNase_H"/>
</dbReference>
<dbReference type="Proteomes" id="UP000245464">
    <property type="component" value="Chromosome 3"/>
</dbReference>
<reference evidence="2" key="1">
    <citation type="journal article" date="2018" name="BMC Genomics">
        <title>Comparative genomics of the wheat fungal pathogen Pyrenophora tritici-repentis reveals chromosomal variations and genome plasticity.</title>
        <authorList>
            <person name="Moolhuijzen P."/>
            <person name="See P.T."/>
            <person name="Hane J.K."/>
            <person name="Shi G."/>
            <person name="Liu Z."/>
            <person name="Oliver R.P."/>
            <person name="Moffat C.S."/>
        </authorList>
    </citation>
    <scope>NUCLEOTIDE SEQUENCE [LARGE SCALE GENOMIC DNA]</scope>
    <source>
        <strain evidence="2">M4</strain>
    </source>
</reference>
<feature type="transmembrane region" description="Helical" evidence="1">
    <location>
        <begin position="123"/>
        <end position="148"/>
    </location>
</feature>
<dbReference type="AlphaFoldDB" id="A0A834S0Z5"/>
<dbReference type="SUPFAM" id="SSF53098">
    <property type="entry name" value="Ribonuclease H-like"/>
    <property type="match status" value="1"/>
</dbReference>
<dbReference type="PANTHER" id="PTHR10642">
    <property type="entry name" value="RIBONUCLEASE H1"/>
    <property type="match status" value="1"/>
</dbReference>
<accession>A0A834S0Z5</accession>
<dbReference type="Gene3D" id="3.30.420.10">
    <property type="entry name" value="Ribonuclease H-like superfamily/Ribonuclease H"/>
    <property type="match status" value="1"/>
</dbReference>
<feature type="transmembrane region" description="Helical" evidence="1">
    <location>
        <begin position="168"/>
        <end position="188"/>
    </location>
</feature>
<dbReference type="PANTHER" id="PTHR10642:SF26">
    <property type="entry name" value="RIBONUCLEASE H1"/>
    <property type="match status" value="1"/>
</dbReference>
<dbReference type="GO" id="GO:0004523">
    <property type="term" value="F:RNA-DNA hybrid ribonuclease activity"/>
    <property type="evidence" value="ECO:0007669"/>
    <property type="project" value="TreeGrafter"/>
</dbReference>
<feature type="transmembrane region" description="Helical" evidence="1">
    <location>
        <begin position="216"/>
        <end position="238"/>
    </location>
</feature>
<dbReference type="GO" id="GO:0003676">
    <property type="term" value="F:nucleic acid binding"/>
    <property type="evidence" value="ECO:0007669"/>
    <property type="project" value="InterPro"/>
</dbReference>
<dbReference type="GeneID" id="6348308"/>
<comment type="caution">
    <text evidence="2">The sequence shown here is derived from an EMBL/GenBank/DDBJ whole genome shotgun (WGS) entry which is preliminary data.</text>
</comment>
<dbReference type="EMBL" id="NQIK02000003">
    <property type="protein sequence ID" value="KAF7573477.1"/>
    <property type="molecule type" value="Genomic_DNA"/>
</dbReference>
<dbReference type="KEGG" id="ptrr:6348308"/>
<dbReference type="InterPro" id="IPR012337">
    <property type="entry name" value="RNaseH-like_sf"/>
</dbReference>
<evidence type="ECO:0000313" key="2">
    <source>
        <dbReference type="EMBL" id="KAF7573477.1"/>
    </source>
</evidence>
<feature type="transmembrane region" description="Helical" evidence="1">
    <location>
        <begin position="60"/>
        <end position="81"/>
    </location>
</feature>